<evidence type="ECO:0000259" key="3">
    <source>
        <dbReference type="Pfam" id="PF13192"/>
    </source>
</evidence>
<dbReference type="InterPro" id="IPR036249">
    <property type="entry name" value="Thioredoxin-like_sf"/>
</dbReference>
<feature type="active site" description="Nucleophile" evidence="1">
    <location>
        <position position="11"/>
    </location>
</feature>
<dbReference type="RefSeq" id="WP_092373451.1">
    <property type="nucleotide sequence ID" value="NZ_FORX01000005.1"/>
</dbReference>
<keyword evidence="2" id="KW-0676">Redox-active center</keyword>
<dbReference type="PANTHER" id="PTHR36450">
    <property type="entry name" value="THIOREDOXIN"/>
    <property type="match status" value="1"/>
</dbReference>
<dbReference type="SUPFAM" id="SSF52833">
    <property type="entry name" value="Thioredoxin-like"/>
    <property type="match status" value="1"/>
</dbReference>
<dbReference type="PANTHER" id="PTHR36450:SF1">
    <property type="entry name" value="THIOREDOXIN"/>
    <property type="match status" value="1"/>
</dbReference>
<proteinExistence type="predicted"/>
<evidence type="ECO:0000313" key="5">
    <source>
        <dbReference type="Proteomes" id="UP000198635"/>
    </source>
</evidence>
<feature type="domain" description="Thioredoxin-like fold" evidence="3">
    <location>
        <begin position="3"/>
        <end position="76"/>
    </location>
</feature>
<keyword evidence="2" id="KW-1015">Disulfide bond</keyword>
<evidence type="ECO:0000256" key="2">
    <source>
        <dbReference type="PIRSR" id="PIRSR037031-51"/>
    </source>
</evidence>
<accession>A0A1I3T461</accession>
<name>A0A1I3T461_9BACT</name>
<protein>
    <submittedName>
        <fullName evidence="4">Small redox-active disulfide protein 2</fullName>
    </submittedName>
</protein>
<feature type="disulfide bond" description="Redox-active" evidence="2">
    <location>
        <begin position="11"/>
        <end position="14"/>
    </location>
</feature>
<dbReference type="NCBIfam" id="TIGR00412">
    <property type="entry name" value="redox_disulf_2"/>
    <property type="match status" value="1"/>
</dbReference>
<dbReference type="Gene3D" id="3.40.30.10">
    <property type="entry name" value="Glutaredoxin"/>
    <property type="match status" value="1"/>
</dbReference>
<sequence length="78" mass="8241">MKKVHVMGPGCPKCTETFKIVEAAIAETGVEASLEKVTDFTEISKFGVFTTPAVAVDGTVKVMGKVPKKADVVAWLTA</sequence>
<gene>
    <name evidence="4" type="ORF">SAMN04488082_10539</name>
</gene>
<dbReference type="AlphaFoldDB" id="A0A1I3T461"/>
<feature type="active site" description="Nucleophile" evidence="1">
    <location>
        <position position="14"/>
    </location>
</feature>
<dbReference type="InterPro" id="IPR005243">
    <property type="entry name" value="THIRX-like_proc"/>
</dbReference>
<dbReference type="PIRSF" id="PIRSF037031">
    <property type="entry name" value="Redox_disulphide_2"/>
    <property type="match status" value="1"/>
</dbReference>
<organism evidence="4 5">
    <name type="scientific">Desulfomicrobium apsheronum</name>
    <dbReference type="NCBI Taxonomy" id="52560"/>
    <lineage>
        <taxon>Bacteria</taxon>
        <taxon>Pseudomonadati</taxon>
        <taxon>Thermodesulfobacteriota</taxon>
        <taxon>Desulfovibrionia</taxon>
        <taxon>Desulfovibrionales</taxon>
        <taxon>Desulfomicrobiaceae</taxon>
        <taxon>Desulfomicrobium</taxon>
    </lineage>
</organism>
<dbReference type="InterPro" id="IPR012336">
    <property type="entry name" value="Thioredoxin-like_fold"/>
</dbReference>
<dbReference type="EMBL" id="FORX01000005">
    <property type="protein sequence ID" value="SFJ64466.1"/>
    <property type="molecule type" value="Genomic_DNA"/>
</dbReference>
<keyword evidence="5" id="KW-1185">Reference proteome</keyword>
<dbReference type="STRING" id="52560.SAMN04488082_10539"/>
<evidence type="ECO:0000256" key="1">
    <source>
        <dbReference type="PIRSR" id="PIRSR037031-50"/>
    </source>
</evidence>
<dbReference type="Pfam" id="PF13192">
    <property type="entry name" value="Thioredoxin_3"/>
    <property type="match status" value="1"/>
</dbReference>
<reference evidence="5" key="1">
    <citation type="submission" date="2016-10" db="EMBL/GenBank/DDBJ databases">
        <authorList>
            <person name="Varghese N."/>
            <person name="Submissions S."/>
        </authorList>
    </citation>
    <scope>NUCLEOTIDE SEQUENCE [LARGE SCALE GENOMIC DNA]</scope>
    <source>
        <strain evidence="5">DSM 5918</strain>
    </source>
</reference>
<dbReference type="OrthoDB" id="9800630at2"/>
<dbReference type="Proteomes" id="UP000198635">
    <property type="component" value="Unassembled WGS sequence"/>
</dbReference>
<evidence type="ECO:0000313" key="4">
    <source>
        <dbReference type="EMBL" id="SFJ64466.1"/>
    </source>
</evidence>